<dbReference type="AlphaFoldDB" id="A0A8J8AZ88"/>
<evidence type="ECO:0000256" key="9">
    <source>
        <dbReference type="ARBA" id="ARBA00025772"/>
    </source>
</evidence>
<evidence type="ECO:0000256" key="10">
    <source>
        <dbReference type="ARBA" id="ARBA00030775"/>
    </source>
</evidence>
<keyword evidence="3" id="KW-1003">Cell membrane</keyword>
<evidence type="ECO:0000313" key="15">
    <source>
        <dbReference type="Proteomes" id="UP000675747"/>
    </source>
</evidence>
<dbReference type="GO" id="GO:0015627">
    <property type="term" value="C:type II protein secretion system complex"/>
    <property type="evidence" value="ECO:0007669"/>
    <property type="project" value="InterPro"/>
</dbReference>
<dbReference type="Pfam" id="PF12019">
    <property type="entry name" value="GspH"/>
    <property type="match status" value="1"/>
</dbReference>
<comment type="caution">
    <text evidence="13">The sequence shown here is derived from an EMBL/GenBank/DDBJ whole genome shotgun (WGS) entry which is preliminary data.</text>
</comment>
<feature type="transmembrane region" description="Helical" evidence="11">
    <location>
        <begin position="12"/>
        <end position="37"/>
    </location>
</feature>
<dbReference type="InterPro" id="IPR045584">
    <property type="entry name" value="Pilin-like"/>
</dbReference>
<dbReference type="InterPro" id="IPR012902">
    <property type="entry name" value="N_methyl_site"/>
</dbReference>
<dbReference type="RefSeq" id="WP_211927745.1">
    <property type="nucleotide sequence ID" value="NZ_JAGQFT020000016.1"/>
</dbReference>
<dbReference type="NCBIfam" id="TIGR02532">
    <property type="entry name" value="IV_pilin_GFxxxE"/>
    <property type="match status" value="1"/>
</dbReference>
<evidence type="ECO:0000313" key="14">
    <source>
        <dbReference type="EMBL" id="MBS7458925.1"/>
    </source>
</evidence>
<gene>
    <name evidence="14" type="ORF">KB893_017470</name>
    <name evidence="13" type="ORF">KB893_15245</name>
</gene>
<evidence type="ECO:0000256" key="2">
    <source>
        <dbReference type="ARBA" id="ARBA00021549"/>
    </source>
</evidence>
<evidence type="ECO:0000256" key="3">
    <source>
        <dbReference type="ARBA" id="ARBA00022475"/>
    </source>
</evidence>
<evidence type="ECO:0000256" key="11">
    <source>
        <dbReference type="SAM" id="Phobius"/>
    </source>
</evidence>
<evidence type="ECO:0000256" key="7">
    <source>
        <dbReference type="ARBA" id="ARBA00022989"/>
    </source>
</evidence>
<reference evidence="14 15" key="1">
    <citation type="journal article" date="2021" name="Microbiol. Resour. Announc.">
        <title>Draft Genome Sequence of Coralloluteibacterium stylophorae LMG 29479T.</title>
        <authorList>
            <person name="Karlyshev A.V."/>
            <person name="Kudryashova E.B."/>
            <person name="Ariskina E.V."/>
            <person name="Conroy A.P."/>
            <person name="Abidueva E.Y."/>
        </authorList>
    </citation>
    <scope>NUCLEOTIDE SEQUENCE [LARGE SCALE GENOMIC DNA]</scope>
    <source>
        <strain evidence="14 15">LMG 29479</strain>
    </source>
</reference>
<dbReference type="Proteomes" id="UP000675747">
    <property type="component" value="Unassembled WGS sequence"/>
</dbReference>
<evidence type="ECO:0000256" key="8">
    <source>
        <dbReference type="ARBA" id="ARBA00023136"/>
    </source>
</evidence>
<dbReference type="EMBL" id="JAGQFT010000189">
    <property type="protein sequence ID" value="MBR0563855.1"/>
    <property type="molecule type" value="Genomic_DNA"/>
</dbReference>
<organism evidence="13">
    <name type="scientific">Coralloluteibacterium stylophorae</name>
    <dbReference type="NCBI Taxonomy" id="1776034"/>
    <lineage>
        <taxon>Bacteria</taxon>
        <taxon>Pseudomonadati</taxon>
        <taxon>Pseudomonadota</taxon>
        <taxon>Gammaproteobacteria</taxon>
        <taxon>Lysobacterales</taxon>
        <taxon>Lysobacteraceae</taxon>
        <taxon>Coralloluteibacterium</taxon>
    </lineage>
</organism>
<accession>A0A8J8AZ88</accession>
<comment type="similarity">
    <text evidence="9">Belongs to the GSP H family.</text>
</comment>
<dbReference type="EMBL" id="JAGQFT020000016">
    <property type="protein sequence ID" value="MBS7458925.1"/>
    <property type="molecule type" value="Genomic_DNA"/>
</dbReference>
<keyword evidence="15" id="KW-1185">Reference proteome</keyword>
<sequence length="155" mass="16057">MPTSAPSSSRAAGFTLVETMVVLVIVGLAGATVLLTLPGGGRGVRGEAERLALQLARARDEAVLGNREVEAVVDAGGIAFRTRRGGEWQPLAAGPLRTVPLAEGTRAEFARGRERARFGFDPTGLATAAAVTLVRDGVRAEIRVDGAGEIVVDAR</sequence>
<comment type="subcellular location">
    <subcellularLocation>
        <location evidence="1">Cell inner membrane</location>
        <topology evidence="1">Single-pass membrane protein</topology>
    </subcellularLocation>
</comment>
<keyword evidence="4" id="KW-0488">Methylation</keyword>
<proteinExistence type="inferred from homology"/>
<reference evidence="13" key="2">
    <citation type="submission" date="2021-04" db="EMBL/GenBank/DDBJ databases">
        <authorList>
            <person name="Karlyshev A.V."/>
        </authorList>
    </citation>
    <scope>NUCLEOTIDE SEQUENCE</scope>
    <source>
        <strain evidence="13">LMG 29479</strain>
    </source>
</reference>
<dbReference type="PRINTS" id="PR00885">
    <property type="entry name" value="BCTERIALGSPH"/>
</dbReference>
<evidence type="ECO:0000256" key="4">
    <source>
        <dbReference type="ARBA" id="ARBA00022481"/>
    </source>
</evidence>
<feature type="domain" description="General secretion pathway GspH" evidence="12">
    <location>
        <begin position="47"/>
        <end position="148"/>
    </location>
</feature>
<dbReference type="Pfam" id="PF07963">
    <property type="entry name" value="N_methyl"/>
    <property type="match status" value="1"/>
</dbReference>
<evidence type="ECO:0000256" key="6">
    <source>
        <dbReference type="ARBA" id="ARBA00022692"/>
    </source>
</evidence>
<protein>
    <recommendedName>
        <fullName evidence="2">Type II secretion system protein H</fullName>
    </recommendedName>
    <alternativeName>
        <fullName evidence="10">General secretion pathway protein H</fullName>
    </alternativeName>
</protein>
<dbReference type="InterPro" id="IPR002416">
    <property type="entry name" value="T2SS_protein-GspH"/>
</dbReference>
<dbReference type="GO" id="GO:0015628">
    <property type="term" value="P:protein secretion by the type II secretion system"/>
    <property type="evidence" value="ECO:0007669"/>
    <property type="project" value="InterPro"/>
</dbReference>
<keyword evidence="8 11" id="KW-0472">Membrane</keyword>
<dbReference type="PROSITE" id="PS00409">
    <property type="entry name" value="PROKAR_NTER_METHYL"/>
    <property type="match status" value="1"/>
</dbReference>
<evidence type="ECO:0000256" key="1">
    <source>
        <dbReference type="ARBA" id="ARBA00004377"/>
    </source>
</evidence>
<evidence type="ECO:0000313" key="13">
    <source>
        <dbReference type="EMBL" id="MBR0563855.1"/>
    </source>
</evidence>
<dbReference type="InterPro" id="IPR022346">
    <property type="entry name" value="T2SS_GspH"/>
</dbReference>
<evidence type="ECO:0000256" key="5">
    <source>
        <dbReference type="ARBA" id="ARBA00022519"/>
    </source>
</evidence>
<dbReference type="SUPFAM" id="SSF54523">
    <property type="entry name" value="Pili subunits"/>
    <property type="match status" value="1"/>
</dbReference>
<keyword evidence="7 11" id="KW-1133">Transmembrane helix</keyword>
<dbReference type="GO" id="GO:0005886">
    <property type="term" value="C:plasma membrane"/>
    <property type="evidence" value="ECO:0007669"/>
    <property type="project" value="UniProtKB-SubCell"/>
</dbReference>
<keyword evidence="5" id="KW-0997">Cell inner membrane</keyword>
<keyword evidence="6 11" id="KW-0812">Transmembrane</keyword>
<name>A0A8J8AZ88_9GAMM</name>
<evidence type="ECO:0000259" key="12">
    <source>
        <dbReference type="Pfam" id="PF12019"/>
    </source>
</evidence>
<dbReference type="Gene3D" id="3.55.40.10">
    <property type="entry name" value="minor pseudopilin epsh domain"/>
    <property type="match status" value="1"/>
</dbReference>